<evidence type="ECO:0000313" key="1">
    <source>
        <dbReference type="EMBL" id="EFV02216.1"/>
    </source>
</evidence>
<dbReference type="RefSeq" id="WP_006598061.1">
    <property type="nucleotide sequence ID" value="NZ_GL622359.1"/>
</dbReference>
<sequence length="80" mass="9204">MQEDQQPKKHYQIPSGVNYGKTVVISSDHNVRFNCKIVIDAVRQDPFLAQLVNVKVGDVVLRGNRHYRVNRIDMIRNPSS</sequence>
<dbReference type="EMBL" id="AEQN01000011">
    <property type="protein sequence ID" value="EFV02216.1"/>
    <property type="molecule type" value="Genomic_DNA"/>
</dbReference>
<dbReference type="Proteomes" id="UP000004754">
    <property type="component" value="Unassembled WGS sequence"/>
</dbReference>
<reference evidence="1 2" key="1">
    <citation type="submission" date="2010-12" db="EMBL/GenBank/DDBJ databases">
        <authorList>
            <person name="Muzny D."/>
            <person name="Qin X."/>
            <person name="Deng J."/>
            <person name="Jiang H."/>
            <person name="Liu Y."/>
            <person name="Qu J."/>
            <person name="Song X.-Z."/>
            <person name="Zhang L."/>
            <person name="Thornton R."/>
            <person name="Coyle M."/>
            <person name="Francisco L."/>
            <person name="Jackson L."/>
            <person name="Javaid M."/>
            <person name="Korchina V."/>
            <person name="Kovar C."/>
            <person name="Mata R."/>
            <person name="Mathew T."/>
            <person name="Ngo R."/>
            <person name="Nguyen L."/>
            <person name="Nguyen N."/>
            <person name="Okwuonu G."/>
            <person name="Ongeri F."/>
            <person name="Pham C."/>
            <person name="Simmons D."/>
            <person name="Wilczek-Boney K."/>
            <person name="Hale W."/>
            <person name="Jakkamsetti A."/>
            <person name="Pham P."/>
            <person name="Ruth R."/>
            <person name="San Lucas F."/>
            <person name="Warren J."/>
            <person name="Zhang J."/>
            <person name="Zhao Z."/>
            <person name="Zhou C."/>
            <person name="Zhu D."/>
            <person name="Lee S."/>
            <person name="Bess C."/>
            <person name="Blankenburg K."/>
            <person name="Forbes L."/>
            <person name="Fu Q."/>
            <person name="Gubbala S."/>
            <person name="Hirani K."/>
            <person name="Jayaseelan J.C."/>
            <person name="Lara F."/>
            <person name="Munidasa M."/>
            <person name="Palculict T."/>
            <person name="Patil S."/>
            <person name="Pu L.-L."/>
            <person name="Saada N."/>
            <person name="Tang L."/>
            <person name="Weissenberger G."/>
            <person name="Zhu Y."/>
            <person name="Hemphill L."/>
            <person name="Shang Y."/>
            <person name="Youmans B."/>
            <person name="Ayvaz T."/>
            <person name="Ross M."/>
            <person name="Santibanez J."/>
            <person name="Aqrawi P."/>
            <person name="Gross S."/>
            <person name="Joshi V."/>
            <person name="Fowler G."/>
            <person name="Nazareth L."/>
            <person name="Reid J."/>
            <person name="Worley K."/>
            <person name="Petrosino J."/>
            <person name="Highlander S."/>
            <person name="Gibbs R."/>
        </authorList>
    </citation>
    <scope>NUCLEOTIDE SEQUENCE [LARGE SCALE GENOMIC DNA]</scope>
    <source>
        <strain evidence="1 2">ATCC 23263</strain>
    </source>
</reference>
<comment type="caution">
    <text evidence="1">The sequence shown here is derived from an EMBL/GenBank/DDBJ whole genome shotgun (WGS) entry which is preliminary data.</text>
</comment>
<dbReference type="HOGENOM" id="CLU_2586994_0_0_9"/>
<accession>E6MF56</accession>
<organism evidence="1 2">
    <name type="scientific">Pseudoramibacter alactolyticus ATCC 23263</name>
    <dbReference type="NCBI Taxonomy" id="887929"/>
    <lineage>
        <taxon>Bacteria</taxon>
        <taxon>Bacillati</taxon>
        <taxon>Bacillota</taxon>
        <taxon>Clostridia</taxon>
        <taxon>Eubacteriales</taxon>
        <taxon>Eubacteriaceae</taxon>
        <taxon>Pseudoramibacter</taxon>
    </lineage>
</organism>
<keyword evidence="2" id="KW-1185">Reference proteome</keyword>
<name>E6MF56_9FIRM</name>
<gene>
    <name evidence="1" type="ORF">HMP0721_0639</name>
</gene>
<evidence type="ECO:0000313" key="2">
    <source>
        <dbReference type="Proteomes" id="UP000004754"/>
    </source>
</evidence>
<protein>
    <submittedName>
        <fullName evidence="1">Uncharacterized protein</fullName>
    </submittedName>
</protein>
<dbReference type="STRING" id="887929.HMP0721_0639"/>
<proteinExistence type="predicted"/>
<dbReference type="AlphaFoldDB" id="E6MF56"/>